<comment type="similarity">
    <text evidence="1">Belongs to the UPF0332 family.</text>
</comment>
<dbReference type="EMBL" id="LBUU01000005">
    <property type="protein sequence ID" value="KKQ70376.1"/>
    <property type="molecule type" value="Genomic_DNA"/>
</dbReference>
<dbReference type="InterPro" id="IPR007842">
    <property type="entry name" value="HEPN_dom"/>
</dbReference>
<dbReference type="Gene3D" id="1.20.120.330">
    <property type="entry name" value="Nucleotidyltransferases domain 2"/>
    <property type="match status" value="1"/>
</dbReference>
<name>A0A0G0MZT8_9BACT</name>
<evidence type="ECO:0000313" key="3">
    <source>
        <dbReference type="EMBL" id="KKQ70376.1"/>
    </source>
</evidence>
<reference evidence="3 4" key="1">
    <citation type="journal article" date="2015" name="Nature">
        <title>rRNA introns, odd ribosomes, and small enigmatic genomes across a large radiation of phyla.</title>
        <authorList>
            <person name="Brown C.T."/>
            <person name="Hug L.A."/>
            <person name="Thomas B.C."/>
            <person name="Sharon I."/>
            <person name="Castelle C.J."/>
            <person name="Singh A."/>
            <person name="Wilkins M.J."/>
            <person name="Williams K.H."/>
            <person name="Banfield J.F."/>
        </authorList>
    </citation>
    <scope>NUCLEOTIDE SEQUENCE [LARGE SCALE GENOMIC DNA]</scope>
</reference>
<feature type="domain" description="HEPN" evidence="2">
    <location>
        <begin position="28"/>
        <end position="138"/>
    </location>
</feature>
<dbReference type="Proteomes" id="UP000034022">
    <property type="component" value="Unassembled WGS sequence"/>
</dbReference>
<dbReference type="PANTHER" id="PTHR36565">
    <property type="entry name" value="UPF0332 PROTEIN TM_1000"/>
    <property type="match status" value="1"/>
</dbReference>
<dbReference type="PANTHER" id="PTHR36565:SF1">
    <property type="entry name" value="UPF0332 PROTEIN TM_1000"/>
    <property type="match status" value="1"/>
</dbReference>
<evidence type="ECO:0000259" key="2">
    <source>
        <dbReference type="Pfam" id="PF05168"/>
    </source>
</evidence>
<organism evidence="3 4">
    <name type="scientific">Candidatus Falkowbacteria bacterium GW2011_GWE1_38_31</name>
    <dbReference type="NCBI Taxonomy" id="1618638"/>
    <lineage>
        <taxon>Bacteria</taxon>
        <taxon>Candidatus Falkowiibacteriota</taxon>
    </lineage>
</organism>
<dbReference type="Pfam" id="PF05168">
    <property type="entry name" value="HEPN"/>
    <property type="match status" value="1"/>
</dbReference>
<dbReference type="InterPro" id="IPR052226">
    <property type="entry name" value="UPF0332_toxin"/>
</dbReference>
<accession>A0A0G0MZT8</accession>
<protein>
    <recommendedName>
        <fullName evidence="2">HEPN domain-containing protein</fullName>
    </recommendedName>
</protein>
<evidence type="ECO:0000256" key="1">
    <source>
        <dbReference type="ARBA" id="ARBA00038248"/>
    </source>
</evidence>
<proteinExistence type="inferred from homology"/>
<comment type="caution">
    <text evidence="3">The sequence shown here is derived from an EMBL/GenBank/DDBJ whole genome shotgun (WGS) entry which is preliminary data.</text>
</comment>
<sequence>MSQEFKKCLERGKIKIFSPGPRLAKKELRLAKEDLEISASSADEENYRWSIIQSYYSMFHSARALLYSQKYREKSHFCLIESIRTLFVETGELDSSLVESLLEAKNLREEADYYGDFSETNCMKMLKKAHEFLRVAKNLIKPK</sequence>
<dbReference type="AlphaFoldDB" id="A0A0G0MZT8"/>
<evidence type="ECO:0000313" key="4">
    <source>
        <dbReference type="Proteomes" id="UP000034022"/>
    </source>
</evidence>
<gene>
    <name evidence="3" type="ORF">US91_C0005G0081</name>
</gene>